<dbReference type="InterPro" id="IPR017927">
    <property type="entry name" value="FAD-bd_FR_type"/>
</dbReference>
<dbReference type="GO" id="GO:0016491">
    <property type="term" value="F:oxidoreductase activity"/>
    <property type="evidence" value="ECO:0007669"/>
    <property type="project" value="InterPro"/>
</dbReference>
<name>A0A420YNF4_9PEZI</name>
<evidence type="ECO:0000259" key="1">
    <source>
        <dbReference type="PROSITE" id="PS51384"/>
    </source>
</evidence>
<sequence>MASLSEQPVWHPGEVAVHKLLSAPNSAYEKPGSKGLPAPYAYRITASPIVALGTLDPGDRPWTTILGGERGFARPVARDTLAVASLVDRQHDPVVNALLGDSGEGEVVHPDGGKVISALSIDLENRDRVKISGRMAVGVTTGRDSVGELQMLVKVEETLGNCPKYMNKKVIRAHLPEPKLVSDTLPLPGEALDLIGRADMFFLSSTYGEAMDTNHRGGPAGFVRVVRNEDGDGGVVLAYPEYSGNRLYETLGNLYLNPKLGLAIPDFETSNVLYVTGTAEILVGADAAALLPHTKLAIKISVSSAKFVRDGLPFRGTAGQMSPYNPPVRRLTTELTSAGIADRSDTIATATLTNRMSIAPAINRYSFTLSPAPNTLLQPWKAGQYITLDFAPELDMGWSHMRPDDPQSLNDDFVRTFTISSPPPTDLHESTGFEITVRTHGPVTRFLSRHNIRVPLEIPVLGFGGEDDVRISADEKDKLPVFIAAGVGITPLMAQAGALIGVKSSETLQLRVLWSLRATDLPLAVDVLDRVAGLAPFVKLYVTGVVGVSERQDLAKIEASGASVEARRMKRDDITGNGRRKYYLCVGMDMQRVLMQWLDGQEVVAESFNY</sequence>
<dbReference type="SUPFAM" id="SSF63380">
    <property type="entry name" value="Riboflavin synthase domain-like"/>
    <property type="match status" value="1"/>
</dbReference>
<protein>
    <recommendedName>
        <fullName evidence="1">FAD-binding FR-type domain-containing protein</fullName>
    </recommendedName>
</protein>
<feature type="domain" description="FAD-binding FR-type" evidence="1">
    <location>
        <begin position="345"/>
        <end position="470"/>
    </location>
</feature>
<dbReference type="Gene3D" id="3.40.50.80">
    <property type="entry name" value="Nucleotide-binding domain of ferredoxin-NADP reductase (FNR) module"/>
    <property type="match status" value="1"/>
</dbReference>
<dbReference type="InterPro" id="IPR012349">
    <property type="entry name" value="Split_barrel_FMN-bd"/>
</dbReference>
<gene>
    <name evidence="2" type="ORF">DL546_009864</name>
</gene>
<dbReference type="Proteomes" id="UP000275385">
    <property type="component" value="Unassembled WGS sequence"/>
</dbReference>
<dbReference type="CDD" id="cd06197">
    <property type="entry name" value="FNR_like_2"/>
    <property type="match status" value="1"/>
</dbReference>
<keyword evidence="3" id="KW-1185">Reference proteome</keyword>
<comment type="caution">
    <text evidence="2">The sequence shown here is derived from an EMBL/GenBank/DDBJ whole genome shotgun (WGS) entry which is preliminary data.</text>
</comment>
<dbReference type="OrthoDB" id="436496at2759"/>
<dbReference type="PROSITE" id="PS51384">
    <property type="entry name" value="FAD_FR"/>
    <property type="match status" value="1"/>
</dbReference>
<dbReference type="SUPFAM" id="SSF52343">
    <property type="entry name" value="Ferredoxin reductase-like, C-terminal NADP-linked domain"/>
    <property type="match status" value="1"/>
</dbReference>
<dbReference type="STRING" id="177199.A0A420YNF4"/>
<evidence type="ECO:0000313" key="2">
    <source>
        <dbReference type="EMBL" id="RKU49335.1"/>
    </source>
</evidence>
<evidence type="ECO:0000313" key="3">
    <source>
        <dbReference type="Proteomes" id="UP000275385"/>
    </source>
</evidence>
<proteinExistence type="predicted"/>
<dbReference type="PANTHER" id="PTHR42815">
    <property type="entry name" value="FAD-BINDING, PUTATIVE (AFU_ORTHOLOGUE AFUA_6G07600)-RELATED"/>
    <property type="match status" value="1"/>
</dbReference>
<accession>A0A420YNF4</accession>
<dbReference type="EMBL" id="QVQW01000002">
    <property type="protein sequence ID" value="RKU49335.1"/>
    <property type="molecule type" value="Genomic_DNA"/>
</dbReference>
<dbReference type="InterPro" id="IPR039261">
    <property type="entry name" value="FNR_nucleotide-bd"/>
</dbReference>
<dbReference type="AlphaFoldDB" id="A0A420YNF4"/>
<dbReference type="PANTHER" id="PTHR42815:SF2">
    <property type="entry name" value="FAD-BINDING, PUTATIVE (AFU_ORTHOLOGUE AFUA_6G07600)-RELATED"/>
    <property type="match status" value="1"/>
</dbReference>
<organism evidence="2 3">
    <name type="scientific">Coniochaeta pulveracea</name>
    <dbReference type="NCBI Taxonomy" id="177199"/>
    <lineage>
        <taxon>Eukaryota</taxon>
        <taxon>Fungi</taxon>
        <taxon>Dikarya</taxon>
        <taxon>Ascomycota</taxon>
        <taxon>Pezizomycotina</taxon>
        <taxon>Sordariomycetes</taxon>
        <taxon>Sordariomycetidae</taxon>
        <taxon>Coniochaetales</taxon>
        <taxon>Coniochaetaceae</taxon>
        <taxon>Coniochaeta</taxon>
    </lineage>
</organism>
<dbReference type="InterPro" id="IPR017938">
    <property type="entry name" value="Riboflavin_synthase-like_b-brl"/>
</dbReference>
<reference evidence="2 3" key="1">
    <citation type="submission" date="2018-08" db="EMBL/GenBank/DDBJ databases">
        <title>Draft genome of the lignicolous fungus Coniochaeta pulveracea.</title>
        <authorList>
            <person name="Borstlap C.J."/>
            <person name="De Witt R.N."/>
            <person name="Botha A."/>
            <person name="Volschenk H."/>
        </authorList>
    </citation>
    <scope>NUCLEOTIDE SEQUENCE [LARGE SCALE GENOMIC DNA]</scope>
    <source>
        <strain evidence="2 3">CAB683</strain>
    </source>
</reference>
<dbReference type="Gene3D" id="2.30.110.10">
    <property type="entry name" value="Electron Transport, Fmn-binding Protein, Chain A"/>
    <property type="match status" value="1"/>
</dbReference>